<sequence length="179" mass="21722">MEQIVFEMKDEKNVWNNHIKENLLRILIKAEELEQVLLESKVLNMKLTKEYFEKYNIDLYAFEVKISYKNTEINIQKFELLNSVEWQRNNIEFLTNMLVNGKRIDEFSTKGRDFINFANIYGLHGDEYVFSENMYVAYEGLEMFLSCFEKLEEEYMYSLNKMPRRFKKLETMHPDDLPF</sequence>
<dbReference type="EMBL" id="NVMX01000302">
    <property type="protein sequence ID" value="PDZ93965.1"/>
    <property type="molecule type" value="Genomic_DNA"/>
</dbReference>
<gene>
    <name evidence="1" type="ORF">CON36_36340</name>
</gene>
<organism evidence="1 2">
    <name type="scientific">Bacillus cereus</name>
    <dbReference type="NCBI Taxonomy" id="1396"/>
    <lineage>
        <taxon>Bacteria</taxon>
        <taxon>Bacillati</taxon>
        <taxon>Bacillota</taxon>
        <taxon>Bacilli</taxon>
        <taxon>Bacillales</taxon>
        <taxon>Bacillaceae</taxon>
        <taxon>Bacillus</taxon>
        <taxon>Bacillus cereus group</taxon>
    </lineage>
</organism>
<evidence type="ECO:0000313" key="2">
    <source>
        <dbReference type="Proteomes" id="UP000219922"/>
    </source>
</evidence>
<accession>A0A9X6XUM1</accession>
<dbReference type="AlphaFoldDB" id="A0A9X6XUM1"/>
<protein>
    <submittedName>
        <fullName evidence="1">Uncharacterized protein</fullName>
    </submittedName>
</protein>
<dbReference type="RefSeq" id="WP_098007414.1">
    <property type="nucleotide sequence ID" value="NZ_NVMX01000302.1"/>
</dbReference>
<comment type="caution">
    <text evidence="1">The sequence shown here is derived from an EMBL/GenBank/DDBJ whole genome shotgun (WGS) entry which is preliminary data.</text>
</comment>
<reference evidence="1 2" key="1">
    <citation type="submission" date="2017-09" db="EMBL/GenBank/DDBJ databases">
        <title>Large-scale bioinformatics analysis of Bacillus genomes uncovers conserved roles of natural products in bacterial physiology.</title>
        <authorList>
            <consortium name="Agbiome Team Llc"/>
            <person name="Bleich R.M."/>
            <person name="Grubbs K.J."/>
            <person name="Santa Maria K.C."/>
            <person name="Allen S.E."/>
            <person name="Farag S."/>
            <person name="Shank E.A."/>
            <person name="Bowers A."/>
        </authorList>
    </citation>
    <scope>NUCLEOTIDE SEQUENCE [LARGE SCALE GENOMIC DNA]</scope>
    <source>
        <strain evidence="1 2">AFS092789</strain>
    </source>
</reference>
<evidence type="ECO:0000313" key="1">
    <source>
        <dbReference type="EMBL" id="PDZ93965.1"/>
    </source>
</evidence>
<name>A0A9X6XUM1_BACCE</name>
<proteinExistence type="predicted"/>
<dbReference type="Proteomes" id="UP000219922">
    <property type="component" value="Unassembled WGS sequence"/>
</dbReference>